<reference evidence="2" key="2">
    <citation type="submission" date="2012-12" db="EMBL/GenBank/DDBJ databases">
        <authorList>
            <person name="Gao Y.W."/>
            <person name="Fan S.T."/>
            <person name="Sun H.T."/>
            <person name="Wang Z."/>
            <person name="Gao X.L."/>
            <person name="Li Y.G."/>
            <person name="Wang T.C."/>
            <person name="Zhang K."/>
            <person name="Xu W.W."/>
            <person name="Yu Z.J."/>
            <person name="Xia X.Z."/>
        </authorList>
    </citation>
    <scope>NUCLEOTIDE SEQUENCE</scope>
    <source>
        <strain evidence="2">FR3</strain>
    </source>
</reference>
<dbReference type="WormBase" id="Bm13534">
    <property type="protein sequence ID" value="BM40362"/>
    <property type="gene ID" value="WBGene00233795"/>
</dbReference>
<reference evidence="2" key="1">
    <citation type="journal article" date="2007" name="Science">
        <title>Draft genome of the filarial nematode parasite Brugia malayi.</title>
        <authorList>
            <person name="Ghedin E."/>
            <person name="Wang S."/>
            <person name="Spiro D."/>
            <person name="Caler E."/>
            <person name="Zhao Q."/>
            <person name="Crabtree J."/>
            <person name="Allen J.E."/>
            <person name="Delcher A.L."/>
            <person name="Guiliano D.B."/>
            <person name="Miranda-Saavedra D."/>
            <person name="Angiuoli S.V."/>
            <person name="Creasy T."/>
            <person name="Amedeo P."/>
            <person name="Haas B."/>
            <person name="El-Sayed N.M."/>
            <person name="Wortman J.R."/>
            <person name="Feldblyum T."/>
            <person name="Tallon L."/>
            <person name="Schatz M."/>
            <person name="Shumway M."/>
            <person name="Koo H."/>
            <person name="Salzberg S.L."/>
            <person name="Schobel S."/>
            <person name="Pertea M."/>
            <person name="Pop M."/>
            <person name="White O."/>
            <person name="Barton G.J."/>
            <person name="Carlow C.K."/>
            <person name="Crawford M.J."/>
            <person name="Daub J."/>
            <person name="Dimmic M.W."/>
            <person name="Estes C.F."/>
            <person name="Foster J.M."/>
            <person name="Ganatra M."/>
            <person name="Gregory W.F."/>
            <person name="Johnson N.M."/>
            <person name="Jin J."/>
            <person name="Komuniecki R."/>
            <person name="Korf I."/>
            <person name="Kumar S."/>
            <person name="Laney S."/>
            <person name="Li B.W."/>
            <person name="Li W."/>
            <person name="Lindblom T.H."/>
            <person name="Lustigman S."/>
            <person name="Ma D."/>
            <person name="Maina C.V."/>
            <person name="Martin D.M."/>
            <person name="McCarter J.P."/>
            <person name="McReynolds L."/>
            <person name="Mitreva M."/>
            <person name="Nutman T.B."/>
            <person name="Parkinson J."/>
            <person name="Peregrin-Alvarez J.M."/>
            <person name="Poole C."/>
            <person name="Ren Q."/>
            <person name="Saunders L."/>
            <person name="Sluder A.E."/>
            <person name="Smith K."/>
            <person name="Stanke M."/>
            <person name="Unnasch T.R."/>
            <person name="Ware J."/>
            <person name="Wei A.D."/>
            <person name="Weil G."/>
            <person name="Williams D.J."/>
            <person name="Zhang Y."/>
            <person name="Williams S.A."/>
            <person name="Fraser-Liggett C."/>
            <person name="Slatko B."/>
            <person name="Blaxter M.L."/>
            <person name="Scott A.L."/>
        </authorList>
    </citation>
    <scope>NUCLEOTIDE SEQUENCE</scope>
    <source>
        <strain evidence="2">FR3</strain>
    </source>
</reference>
<gene>
    <name evidence="2 3" type="ORF">Bm13534</name>
    <name evidence="2" type="ORF">BM_Bm13534</name>
</gene>
<sequence length="74" mass="8147">MNCEGSDRNSELNNDNLSRQNLLLPRAGNMSSHITASLQPAKERLVNLLKEINELELKSPEPNMSGNNTNNAQG</sequence>
<name>A0A0J9Y0Q6_BRUMA</name>
<evidence type="ECO:0000313" key="2">
    <source>
        <dbReference type="EMBL" id="CDP99433.1"/>
    </source>
</evidence>
<feature type="region of interest" description="Disordered" evidence="1">
    <location>
        <begin position="1"/>
        <end position="20"/>
    </location>
</feature>
<accession>A0A0J9Y0Q6</accession>
<feature type="compositionally biased region" description="Polar residues" evidence="1">
    <location>
        <begin position="11"/>
        <end position="20"/>
    </location>
</feature>
<evidence type="ECO:0000256" key="1">
    <source>
        <dbReference type="SAM" id="MobiDB-lite"/>
    </source>
</evidence>
<organism evidence="2">
    <name type="scientific">Brugia malayi</name>
    <name type="common">Filarial nematode worm</name>
    <dbReference type="NCBI Taxonomy" id="6279"/>
    <lineage>
        <taxon>Eukaryota</taxon>
        <taxon>Metazoa</taxon>
        <taxon>Ecdysozoa</taxon>
        <taxon>Nematoda</taxon>
        <taxon>Chromadorea</taxon>
        <taxon>Rhabditida</taxon>
        <taxon>Spirurina</taxon>
        <taxon>Spiruromorpha</taxon>
        <taxon>Filarioidea</taxon>
        <taxon>Onchocercidae</taxon>
        <taxon>Brugia</taxon>
    </lineage>
</organism>
<evidence type="ECO:0000313" key="3">
    <source>
        <dbReference type="WormBase" id="Bm13534"/>
    </source>
</evidence>
<feature type="compositionally biased region" description="Basic and acidic residues" evidence="1">
    <location>
        <begin position="1"/>
        <end position="10"/>
    </location>
</feature>
<dbReference type="AlphaFoldDB" id="A0A0J9Y0Q6"/>
<proteinExistence type="predicted"/>
<protein>
    <submittedName>
        <fullName evidence="2">Bm13534</fullName>
    </submittedName>
</protein>
<dbReference type="EMBL" id="LN857009">
    <property type="protein sequence ID" value="CDP99433.1"/>
    <property type="molecule type" value="Genomic_DNA"/>
</dbReference>